<evidence type="ECO:0000313" key="16">
    <source>
        <dbReference type="EMBL" id="TMV07629.1"/>
    </source>
</evidence>
<feature type="binding site" description="in other chain" evidence="10">
    <location>
        <position position="277"/>
    </location>
    <ligand>
        <name>L-methionine</name>
        <dbReference type="ChEBI" id="CHEBI:57844"/>
        <note>ligand shared between two neighboring subunits</note>
    </ligand>
</feature>
<organism evidence="16 17">
    <name type="scientific">Ruegeria sediminis</name>
    <dbReference type="NCBI Taxonomy" id="2583820"/>
    <lineage>
        <taxon>Bacteria</taxon>
        <taxon>Pseudomonadati</taxon>
        <taxon>Pseudomonadota</taxon>
        <taxon>Alphaproteobacteria</taxon>
        <taxon>Rhodobacterales</taxon>
        <taxon>Roseobacteraceae</taxon>
        <taxon>Ruegeria</taxon>
    </lineage>
</organism>
<feature type="binding site" evidence="10">
    <location>
        <position position="269"/>
    </location>
    <ligand>
        <name>ATP</name>
        <dbReference type="ChEBI" id="CHEBI:30616"/>
        <note>ligand shared between two neighboring subunits</note>
    </ligand>
</feature>
<evidence type="ECO:0000259" key="14">
    <source>
        <dbReference type="Pfam" id="PF02772"/>
    </source>
</evidence>
<keyword evidence="8 10" id="KW-0460">Magnesium</keyword>
<accession>A0ABY2WXN9</accession>
<feature type="binding site" description="in other chain" evidence="10">
    <location>
        <position position="58"/>
    </location>
    <ligand>
        <name>L-methionine</name>
        <dbReference type="ChEBI" id="CHEBI:57844"/>
        <note>ligand shared between two neighboring subunits</note>
    </ligand>
</feature>
<feature type="binding site" description="in other chain" evidence="10">
    <location>
        <position position="106"/>
    </location>
    <ligand>
        <name>L-methionine</name>
        <dbReference type="ChEBI" id="CHEBI:57844"/>
        <note>ligand shared between two neighboring subunits</note>
    </ligand>
</feature>
<dbReference type="PANTHER" id="PTHR11964">
    <property type="entry name" value="S-ADENOSYLMETHIONINE SYNTHETASE"/>
    <property type="match status" value="1"/>
</dbReference>
<evidence type="ECO:0000256" key="7">
    <source>
        <dbReference type="ARBA" id="ARBA00022840"/>
    </source>
</evidence>
<comment type="similarity">
    <text evidence="2 10 12">Belongs to the AdoMet synthase family.</text>
</comment>
<feature type="binding site" description="in other chain" evidence="10">
    <location>
        <begin position="252"/>
        <end position="253"/>
    </location>
    <ligand>
        <name>ATP</name>
        <dbReference type="ChEBI" id="CHEBI:30616"/>
        <note>ligand shared between two neighboring subunits</note>
    </ligand>
</feature>
<dbReference type="Pfam" id="PF00438">
    <property type="entry name" value="S-AdoMet_synt_N"/>
    <property type="match status" value="1"/>
</dbReference>
<comment type="cofactor">
    <cofactor evidence="10">
        <name>K(+)</name>
        <dbReference type="ChEBI" id="CHEBI:29103"/>
    </cofactor>
    <text evidence="10">Binds 1 potassium ion per subunit.</text>
</comment>
<comment type="caution">
    <text evidence="16">The sequence shown here is derived from an EMBL/GenBank/DDBJ whole genome shotgun (WGS) entry which is preliminary data.</text>
</comment>
<evidence type="ECO:0000256" key="3">
    <source>
        <dbReference type="ARBA" id="ARBA00022563"/>
    </source>
</evidence>
<dbReference type="NCBIfam" id="TIGR01034">
    <property type="entry name" value="metK"/>
    <property type="match status" value="1"/>
</dbReference>
<evidence type="ECO:0000256" key="2">
    <source>
        <dbReference type="ARBA" id="ARBA00009685"/>
    </source>
</evidence>
<evidence type="ECO:0000256" key="9">
    <source>
        <dbReference type="ARBA" id="ARBA00022958"/>
    </source>
</evidence>
<feature type="binding site" evidence="10">
    <location>
        <position position="273"/>
    </location>
    <ligand>
        <name>ATP</name>
        <dbReference type="ChEBI" id="CHEBI:30616"/>
        <note>ligand shared between two neighboring subunits</note>
    </ligand>
</feature>
<dbReference type="EMBL" id="VCPD01000003">
    <property type="protein sequence ID" value="TMV07629.1"/>
    <property type="molecule type" value="Genomic_DNA"/>
</dbReference>
<dbReference type="InterPro" id="IPR022630">
    <property type="entry name" value="S-AdoMet_synt_C"/>
</dbReference>
<proteinExistence type="inferred from homology"/>
<evidence type="ECO:0000256" key="10">
    <source>
        <dbReference type="HAMAP-Rule" id="MF_00086"/>
    </source>
</evidence>
<keyword evidence="17" id="KW-1185">Reference proteome</keyword>
<dbReference type="InterPro" id="IPR022631">
    <property type="entry name" value="ADOMET_SYNTHASE_CS"/>
</dbReference>
<feature type="region of interest" description="Flexible loop" evidence="10">
    <location>
        <begin position="106"/>
        <end position="116"/>
    </location>
</feature>
<protein>
    <recommendedName>
        <fullName evidence="10">S-adenosylmethionine synthase</fullName>
        <shortName evidence="10">AdoMet synthase</shortName>
        <ecNumber evidence="10">2.5.1.6</ecNumber>
    </recommendedName>
    <alternativeName>
        <fullName evidence="10">MAT</fullName>
    </alternativeName>
    <alternativeName>
        <fullName evidence="10">Methionine adenosyltransferase</fullName>
    </alternativeName>
</protein>
<evidence type="ECO:0000256" key="6">
    <source>
        <dbReference type="ARBA" id="ARBA00022741"/>
    </source>
</evidence>
<reference evidence="16 17" key="1">
    <citation type="submission" date="2019-05" db="EMBL/GenBank/DDBJ databases">
        <title>Ruegeria sp. nov., isolated from tidal flat.</title>
        <authorList>
            <person name="Kim W."/>
        </authorList>
    </citation>
    <scope>NUCLEOTIDE SEQUENCE [LARGE SCALE GENOMIC DNA]</scope>
    <source>
        <strain evidence="16 17">CAU 1488</strain>
    </source>
</reference>
<comment type="pathway">
    <text evidence="1 10">Amino-acid biosynthesis; S-adenosyl-L-methionine biosynthesis; S-adenosyl-L-methionine from L-methionine: step 1/1.</text>
</comment>
<dbReference type="Pfam" id="PF02773">
    <property type="entry name" value="S-AdoMet_synt_C"/>
    <property type="match status" value="1"/>
</dbReference>
<dbReference type="InterPro" id="IPR022636">
    <property type="entry name" value="S-AdoMet_synthetase_sfam"/>
</dbReference>
<feature type="binding site" description="in other chain" evidence="10">
    <location>
        <begin position="171"/>
        <end position="173"/>
    </location>
    <ligand>
        <name>ATP</name>
        <dbReference type="ChEBI" id="CHEBI:30616"/>
        <note>ligand shared between two neighboring subunits</note>
    </ligand>
</feature>
<feature type="binding site" description="in other chain" evidence="10">
    <location>
        <position position="17"/>
    </location>
    <ligand>
        <name>ATP</name>
        <dbReference type="ChEBI" id="CHEBI:30616"/>
        <note>ligand shared between two neighboring subunits</note>
    </ligand>
</feature>
<dbReference type="HAMAP" id="MF_00086">
    <property type="entry name" value="S_AdoMet_synth1"/>
    <property type="match status" value="1"/>
</dbReference>
<evidence type="ECO:0000259" key="15">
    <source>
        <dbReference type="Pfam" id="PF02773"/>
    </source>
</evidence>
<feature type="binding site" description="in other chain" evidence="10">
    <location>
        <begin position="237"/>
        <end position="238"/>
    </location>
    <ligand>
        <name>ATP</name>
        <dbReference type="ChEBI" id="CHEBI:30616"/>
        <note>ligand shared between two neighboring subunits</note>
    </ligand>
</feature>
<feature type="binding site" evidence="10">
    <location>
        <position position="246"/>
    </location>
    <ligand>
        <name>ATP</name>
        <dbReference type="ChEBI" id="CHEBI:30616"/>
        <note>ligand shared between two neighboring subunits</note>
    </ligand>
</feature>
<evidence type="ECO:0000256" key="1">
    <source>
        <dbReference type="ARBA" id="ARBA00005224"/>
    </source>
</evidence>
<evidence type="ECO:0000256" key="5">
    <source>
        <dbReference type="ARBA" id="ARBA00022723"/>
    </source>
</evidence>
<keyword evidence="3 10" id="KW-0554">One-carbon metabolism</keyword>
<comment type="subcellular location">
    <subcellularLocation>
        <location evidence="10 11">Cytoplasm</location>
    </subcellularLocation>
</comment>
<dbReference type="PROSITE" id="PS00376">
    <property type="entry name" value="ADOMET_SYNTHASE_1"/>
    <property type="match status" value="1"/>
</dbReference>
<keyword evidence="6 10" id="KW-0547">Nucleotide-binding</keyword>
<name>A0ABY2WXN9_9RHOB</name>
<keyword evidence="4 10" id="KW-0808">Transferase</keyword>
<feature type="domain" description="S-adenosylmethionine synthetase C-terminal" evidence="15">
    <location>
        <begin position="240"/>
        <end position="382"/>
    </location>
</feature>
<dbReference type="GO" id="GO:0004478">
    <property type="term" value="F:methionine adenosyltransferase activity"/>
    <property type="evidence" value="ECO:0007669"/>
    <property type="project" value="UniProtKB-EC"/>
</dbReference>
<dbReference type="InterPro" id="IPR002133">
    <property type="entry name" value="S-AdoMet_synthetase"/>
</dbReference>
<dbReference type="PROSITE" id="PS00377">
    <property type="entry name" value="ADOMET_SYNTHASE_2"/>
    <property type="match status" value="1"/>
</dbReference>
<gene>
    <name evidence="10" type="primary">metK</name>
    <name evidence="16" type="ORF">FGK63_09170</name>
</gene>
<evidence type="ECO:0000259" key="13">
    <source>
        <dbReference type="Pfam" id="PF00438"/>
    </source>
</evidence>
<keyword evidence="7 10" id="KW-0067">ATP-binding</keyword>
<feature type="domain" description="S-adenosylmethionine synthetase N-terminal" evidence="13">
    <location>
        <begin position="5"/>
        <end position="108"/>
    </location>
</feature>
<keyword evidence="9 10" id="KW-0630">Potassium</keyword>
<comment type="catalytic activity">
    <reaction evidence="10">
        <text>L-methionine + ATP + H2O = S-adenosyl-L-methionine + phosphate + diphosphate</text>
        <dbReference type="Rhea" id="RHEA:21080"/>
        <dbReference type="ChEBI" id="CHEBI:15377"/>
        <dbReference type="ChEBI" id="CHEBI:30616"/>
        <dbReference type="ChEBI" id="CHEBI:33019"/>
        <dbReference type="ChEBI" id="CHEBI:43474"/>
        <dbReference type="ChEBI" id="CHEBI:57844"/>
        <dbReference type="ChEBI" id="CHEBI:59789"/>
        <dbReference type="EC" id="2.5.1.6"/>
    </reaction>
</comment>
<dbReference type="SUPFAM" id="SSF55973">
    <property type="entry name" value="S-adenosylmethionine synthetase"/>
    <property type="match status" value="3"/>
</dbReference>
<dbReference type="InterPro" id="IPR022628">
    <property type="entry name" value="S-AdoMet_synt_N"/>
</dbReference>
<feature type="binding site" evidence="10">
    <location>
        <position position="246"/>
    </location>
    <ligand>
        <name>L-methionine</name>
        <dbReference type="ChEBI" id="CHEBI:57844"/>
        <note>ligand shared between two neighboring subunits</note>
    </ligand>
</feature>
<dbReference type="Proteomes" id="UP001193035">
    <property type="component" value="Unassembled WGS sequence"/>
</dbReference>
<evidence type="ECO:0000256" key="8">
    <source>
        <dbReference type="ARBA" id="ARBA00022842"/>
    </source>
</evidence>
<dbReference type="PIRSF" id="PIRSF000497">
    <property type="entry name" value="MAT"/>
    <property type="match status" value="1"/>
</dbReference>
<feature type="binding site" evidence="10">
    <location>
        <position position="45"/>
    </location>
    <ligand>
        <name>K(+)</name>
        <dbReference type="ChEBI" id="CHEBI:29103"/>
    </ligand>
</feature>
<dbReference type="Pfam" id="PF02772">
    <property type="entry name" value="S-AdoMet_synt_M"/>
    <property type="match status" value="1"/>
</dbReference>
<keyword evidence="10" id="KW-0963">Cytoplasm</keyword>
<evidence type="ECO:0000256" key="11">
    <source>
        <dbReference type="RuleBase" id="RU000542"/>
    </source>
</evidence>
<evidence type="ECO:0000256" key="12">
    <source>
        <dbReference type="RuleBase" id="RU004462"/>
    </source>
</evidence>
<dbReference type="CDD" id="cd18079">
    <property type="entry name" value="S-AdoMet_synt"/>
    <property type="match status" value="1"/>
</dbReference>
<feature type="binding site" evidence="10">
    <location>
        <position position="19"/>
    </location>
    <ligand>
        <name>Mg(2+)</name>
        <dbReference type="ChEBI" id="CHEBI:18420"/>
    </ligand>
</feature>
<feature type="domain" description="S-adenosylmethionine synthetase central" evidence="14">
    <location>
        <begin position="122"/>
        <end position="238"/>
    </location>
</feature>
<evidence type="ECO:0000256" key="4">
    <source>
        <dbReference type="ARBA" id="ARBA00022679"/>
    </source>
</evidence>
<sequence length="393" mass="42766">MSRQNYTFTSESVSEGHPDKVCDRISDAVLDAFLNEEPEARVACETFATTNRVVIGGEVGLSDQEKLHDYMGRIDQIARDCIRDIGYEQDKFHWNTCEITNLLHEQSAHIAQGVNASDNKDEGAGDQGIMFGFATNETPALMPAPIQYSHAILRRLAEVRKNGTEPVLGPDAKSQLSVVYRDGKPVGVSSVVLSTQHMDEALTSDDIRAIVEPYIRETLPEGWLTDKTIWHVNPTGKFVIGGPDGDAGLTGRKIIVDTYGGAAPHGGGAFSGKDPTKVDRSAAYAARYLAKNVVASGMAERCTIQLSYAIGVSKPLSIYADTHGTGEVDDEAIERAIDQVMDLSPRGIRQHLSLNKPIYQRTAAYGHFGRDPEDDGGFSWERTDLAEALKAAV</sequence>
<dbReference type="EC" id="2.5.1.6" evidence="10"/>
<keyword evidence="5 10" id="KW-0479">Metal-binding</keyword>
<comment type="cofactor">
    <cofactor evidence="10">
        <name>Mg(2+)</name>
        <dbReference type="ChEBI" id="CHEBI:18420"/>
    </cofactor>
    <text evidence="10">Binds 2 divalent ions per subunit.</text>
</comment>
<comment type="function">
    <text evidence="10">Catalyzes the formation of S-adenosylmethionine (AdoMet) from methionine and ATP. The overall synthetic reaction is composed of two sequential steps, AdoMet formation and the subsequent tripolyphosphate hydrolysis which occurs prior to release of AdoMet from the enzyme.</text>
</comment>
<dbReference type="RefSeq" id="WP_138841425.1">
    <property type="nucleotide sequence ID" value="NZ_VCPD01000003.1"/>
</dbReference>
<dbReference type="Gene3D" id="3.30.300.10">
    <property type="match status" value="3"/>
</dbReference>
<evidence type="ECO:0000313" key="17">
    <source>
        <dbReference type="Proteomes" id="UP001193035"/>
    </source>
</evidence>
<dbReference type="InterPro" id="IPR022629">
    <property type="entry name" value="S-AdoMet_synt_central"/>
</dbReference>
<comment type="subunit">
    <text evidence="10">Homotetramer; dimer of dimers.</text>
</comment>